<evidence type="ECO:0000313" key="2">
    <source>
        <dbReference type="EMBL" id="MDQ0484894.1"/>
    </source>
</evidence>
<keyword evidence="1" id="KW-0812">Transmembrane</keyword>
<keyword evidence="1" id="KW-1133">Transmembrane helix</keyword>
<evidence type="ECO:0000313" key="3">
    <source>
        <dbReference type="Proteomes" id="UP001226720"/>
    </source>
</evidence>
<keyword evidence="1" id="KW-0472">Membrane</keyword>
<dbReference type="EMBL" id="JAUSWM010000011">
    <property type="protein sequence ID" value="MDQ0484894.1"/>
    <property type="molecule type" value="Genomic_DNA"/>
</dbReference>
<dbReference type="GeneID" id="301328541"/>
<name>A0ABU0K6C6_9BACL</name>
<evidence type="ECO:0000256" key="1">
    <source>
        <dbReference type="SAM" id="Phobius"/>
    </source>
</evidence>
<gene>
    <name evidence="2" type="ORF">QO000_003897</name>
</gene>
<protein>
    <submittedName>
        <fullName evidence="2">Uncharacterized protein</fullName>
    </submittedName>
</protein>
<accession>A0ABU0K6C6</accession>
<sequence length="81" mass="8985">MSYHDDFNNNVGRCVAIRCHDGTTHYGYIDHCDRDNVYLRPMEGGGNDGPGFGSYFFFGAALIAVGLASIAAFSFSPFFFW</sequence>
<proteinExistence type="predicted"/>
<keyword evidence="3" id="KW-1185">Reference proteome</keyword>
<feature type="transmembrane region" description="Helical" evidence="1">
    <location>
        <begin position="55"/>
        <end position="80"/>
    </location>
</feature>
<comment type="caution">
    <text evidence="2">The sequence shown here is derived from an EMBL/GenBank/DDBJ whole genome shotgun (WGS) entry which is preliminary data.</text>
</comment>
<reference evidence="2" key="1">
    <citation type="submission" date="2023-07" db="EMBL/GenBank/DDBJ databases">
        <title>Genomic Encyclopedia of Type Strains, Phase IV (KMG-IV): sequencing the most valuable type-strain genomes for metagenomic binning, comparative biology and taxonomic classification.</title>
        <authorList>
            <person name="Goeker M."/>
        </authorList>
    </citation>
    <scope>NUCLEOTIDE SEQUENCE [LARGE SCALE GENOMIC DNA]</scope>
    <source>
        <strain evidence="2">JSM 076093</strain>
    </source>
</reference>
<dbReference type="Proteomes" id="UP001226720">
    <property type="component" value="Unassembled WGS sequence"/>
</dbReference>
<dbReference type="RefSeq" id="WP_301552840.1">
    <property type="nucleotide sequence ID" value="NZ_JAQRMZ010000011.1"/>
</dbReference>
<organism evidence="2 3">
    <name type="scientific">Guptibacillus hwajinpoensis</name>
    <dbReference type="NCBI Taxonomy" id="208199"/>
    <lineage>
        <taxon>Bacteria</taxon>
        <taxon>Bacillati</taxon>
        <taxon>Bacillota</taxon>
        <taxon>Bacilli</taxon>
        <taxon>Bacillales</taxon>
        <taxon>Guptibacillaceae</taxon>
        <taxon>Guptibacillus</taxon>
    </lineage>
</organism>